<accession>A6UNT5</accession>
<dbReference type="AlphaFoldDB" id="A6UNT5"/>
<dbReference type="RefSeq" id="WP_011972060.1">
    <property type="nucleotide sequence ID" value="NC_009634.1"/>
</dbReference>
<dbReference type="NCBIfam" id="TIGR00451">
    <property type="entry name" value="unchar_dom_2"/>
    <property type="match status" value="1"/>
</dbReference>
<dbReference type="eggNOG" id="arCOG00073">
    <property type="taxonomic scope" value="Archaea"/>
</dbReference>
<keyword evidence="3" id="KW-1185">Reference proteome</keyword>
<dbReference type="InterPro" id="IPR002500">
    <property type="entry name" value="PAPS_reduct_dom"/>
</dbReference>
<dbReference type="HOGENOM" id="CLU_026622_0_0_2"/>
<dbReference type="InterPro" id="IPR015947">
    <property type="entry name" value="PUA-like_sf"/>
</dbReference>
<dbReference type="InterPro" id="IPR036974">
    <property type="entry name" value="PUA_sf"/>
</dbReference>
<evidence type="ECO:0000259" key="1">
    <source>
        <dbReference type="SMART" id="SM00359"/>
    </source>
</evidence>
<dbReference type="InterPro" id="IPR002478">
    <property type="entry name" value="PUA"/>
</dbReference>
<dbReference type="GO" id="GO:0003723">
    <property type="term" value="F:RNA binding"/>
    <property type="evidence" value="ECO:0007669"/>
    <property type="project" value="InterPro"/>
</dbReference>
<dbReference type="InterPro" id="IPR004521">
    <property type="entry name" value="Uncharacterised_CHP00451"/>
</dbReference>
<dbReference type="Gene3D" id="3.40.50.620">
    <property type="entry name" value="HUPs"/>
    <property type="match status" value="1"/>
</dbReference>
<feature type="domain" description="PUA" evidence="1">
    <location>
        <begin position="127"/>
        <end position="212"/>
    </location>
</feature>
<dbReference type="GeneID" id="5324944"/>
<dbReference type="InterPro" id="IPR014729">
    <property type="entry name" value="Rossmann-like_a/b/a_fold"/>
</dbReference>
<dbReference type="PANTHER" id="PTHR43196">
    <property type="entry name" value="SULFATE ADENYLYLTRANSFERASE SUBUNIT 2"/>
    <property type="match status" value="1"/>
</dbReference>
<sequence>MKTVLGKIHLKWCKNCNVPVLDKTCGICNLETFEVKVTPPGDARPAFKKDIELITKTLKMQFGLEENIFKDKLVLLNKAPGVEYFQEIILDGQIIGLLNFNEKKHDWKIIPTIEGARRLINAGCTKKILTVKKDVPKYILESGASVLRPGVSYVSEDIKIDDDILILIENDEQLNFNFSENDVLGVGRARMDYSEIISSEKGMVAKVRKAELPKTSEILLKTGTFEESIGLMIQANEDAITRFESNSVGFMKNTAKRIERPISVAYSGGKDSLTVLLLAITAFRNPEEPVEFDVLFNDTGLEFDETLENVDLVDKLYGLNILKTESGQFWEKVEEYGPPGRDNRWCSEICKVGPLGKLIDKKYEKGCLTFVGIRKYESFSRSKKPRIWNSPTIEKQMLSSPILNWSAMHVWIYLFKNKAPYNVLYTECFDRVGCFMCPAMEIGEIELVKQGYPKTWDRWEDFLKNYAKIHGKNEEWVSGDWRWTNKKSNKN</sequence>
<name>A6UNT5_METVS</name>
<dbReference type="Proteomes" id="UP000001107">
    <property type="component" value="Chromosome"/>
</dbReference>
<dbReference type="SUPFAM" id="SSF52402">
    <property type="entry name" value="Adenine nucleotide alpha hydrolases-like"/>
    <property type="match status" value="1"/>
</dbReference>
<dbReference type="InterPro" id="IPR050128">
    <property type="entry name" value="Sulfate_adenylyltrnsfr_sub2"/>
</dbReference>
<dbReference type="SMART" id="SM00359">
    <property type="entry name" value="PUA"/>
    <property type="match status" value="1"/>
</dbReference>
<dbReference type="SUPFAM" id="SSF88697">
    <property type="entry name" value="PUA domain-like"/>
    <property type="match status" value="1"/>
</dbReference>
<dbReference type="GO" id="GO:0003824">
    <property type="term" value="F:catalytic activity"/>
    <property type="evidence" value="ECO:0007669"/>
    <property type="project" value="InterPro"/>
</dbReference>
<dbReference type="Pfam" id="PF01472">
    <property type="entry name" value="PUA"/>
    <property type="match status" value="1"/>
</dbReference>
<dbReference type="PROSITE" id="PS50890">
    <property type="entry name" value="PUA"/>
    <property type="match status" value="1"/>
</dbReference>
<dbReference type="CDD" id="cd23947">
    <property type="entry name" value="PAPS_reductase-like_YbdN"/>
    <property type="match status" value="1"/>
</dbReference>
<gene>
    <name evidence="2" type="ordered locus">Mevan_0248</name>
</gene>
<dbReference type="Pfam" id="PF01507">
    <property type="entry name" value="PAPS_reduct"/>
    <property type="match status" value="1"/>
</dbReference>
<proteinExistence type="predicted"/>
<dbReference type="PANTHER" id="PTHR43196:SF2">
    <property type="entry name" value="PHOSPHOADENOSINE PHOSPHOSULFATE REDUCTASE"/>
    <property type="match status" value="1"/>
</dbReference>
<dbReference type="KEGG" id="mvn:Mevan_0248"/>
<dbReference type="OrthoDB" id="5817at2157"/>
<dbReference type="EMBL" id="CP000742">
    <property type="protein sequence ID" value="ABR54157.1"/>
    <property type="molecule type" value="Genomic_DNA"/>
</dbReference>
<dbReference type="Gene3D" id="2.30.130.10">
    <property type="entry name" value="PUA domain"/>
    <property type="match status" value="1"/>
</dbReference>
<reference evidence="2" key="1">
    <citation type="submission" date="2007-06" db="EMBL/GenBank/DDBJ databases">
        <title>Complete sequence of Methanococcus vannielii SB.</title>
        <authorList>
            <consortium name="US DOE Joint Genome Institute"/>
            <person name="Copeland A."/>
            <person name="Lucas S."/>
            <person name="Lapidus A."/>
            <person name="Barry K."/>
            <person name="Glavina del Rio T."/>
            <person name="Dalin E."/>
            <person name="Tice H."/>
            <person name="Pitluck S."/>
            <person name="Chain P."/>
            <person name="Malfatti S."/>
            <person name="Shin M."/>
            <person name="Vergez L."/>
            <person name="Schmutz J."/>
            <person name="Larimer F."/>
            <person name="Land M."/>
            <person name="Hauser L."/>
            <person name="Kyrpides N."/>
            <person name="Anderson I."/>
            <person name="Sieprawska-Lupa M."/>
            <person name="Whitman W.B."/>
            <person name="Richardson P."/>
        </authorList>
    </citation>
    <scope>NUCLEOTIDE SEQUENCE [LARGE SCALE GENOMIC DNA]</scope>
    <source>
        <strain evidence="2">SB</strain>
    </source>
</reference>
<dbReference type="STRING" id="406327.Mevan_0248"/>
<organism evidence="2 3">
    <name type="scientific">Methanococcus vannielii (strain ATCC 35089 / DSM 1224 / JCM 13029 / OCM 148 / SB)</name>
    <dbReference type="NCBI Taxonomy" id="406327"/>
    <lineage>
        <taxon>Archaea</taxon>
        <taxon>Methanobacteriati</taxon>
        <taxon>Methanobacteriota</taxon>
        <taxon>Methanomada group</taxon>
        <taxon>Methanococci</taxon>
        <taxon>Methanococcales</taxon>
        <taxon>Methanococcaceae</taxon>
        <taxon>Methanococcus</taxon>
    </lineage>
</organism>
<evidence type="ECO:0000313" key="3">
    <source>
        <dbReference type="Proteomes" id="UP000001107"/>
    </source>
</evidence>
<evidence type="ECO:0000313" key="2">
    <source>
        <dbReference type="EMBL" id="ABR54157.1"/>
    </source>
</evidence>
<protein>
    <submittedName>
        <fullName evidence="2">Phosphoadenosine phosphosulfate reductase</fullName>
    </submittedName>
</protein>